<accession>A0A1D8G2G2</accession>
<keyword evidence="6" id="KW-0805">Transcription regulation</keyword>
<evidence type="ECO:0000256" key="10">
    <source>
        <dbReference type="ARBA" id="ARBA00030803"/>
    </source>
</evidence>
<dbReference type="RefSeq" id="WP_069976952.1">
    <property type="nucleotide sequence ID" value="NZ_CP017316.1"/>
</dbReference>
<dbReference type="AlphaFoldDB" id="A0A1D8G2G2"/>
<dbReference type="GO" id="GO:0016989">
    <property type="term" value="F:sigma factor antagonist activity"/>
    <property type="evidence" value="ECO:0007669"/>
    <property type="project" value="TreeGrafter"/>
</dbReference>
<dbReference type="InterPro" id="IPR053877">
    <property type="entry name" value="RskA_N"/>
</dbReference>
<keyword evidence="4" id="KW-0812">Transmembrane</keyword>
<dbReference type="STRING" id="285473.A4G23_02473"/>
<dbReference type="Proteomes" id="UP000095349">
    <property type="component" value="Chromosome"/>
</dbReference>
<dbReference type="InterPro" id="IPR018764">
    <property type="entry name" value="RskA_C"/>
</dbReference>
<dbReference type="PATRIC" id="fig|285473.5.peg.2594"/>
<dbReference type="Gene3D" id="1.10.10.1320">
    <property type="entry name" value="Anti-sigma factor, zinc-finger domain"/>
    <property type="match status" value="1"/>
</dbReference>
<dbReference type="KEGG" id="srn:A4G23_02473"/>
<keyword evidence="5" id="KW-1133">Transmembrane helix</keyword>
<dbReference type="Pfam" id="PF10099">
    <property type="entry name" value="RskA_C"/>
    <property type="match status" value="1"/>
</dbReference>
<sequence>MTEDHLHAPTGAYALHALPDDERAEFERHLRDCPACAQEVRELTATAARLGAAVAAAPPREMRARVLERIATVRQVPPRVPDDGGGRAPRRWTAARLALAASVAACAVLGGVAVRQYQEVRHAEAAALNAQRQADAVARVLAAPDARTAAGALGGGGRAAVVVSRGEDRAVFLATGLPELPAGRTYQLWFARGEEMRPAGLVRGDGALVMDGPVGAATGMGVTVEPAGGSPQPTTAPLAVMALPS</sequence>
<dbReference type="InterPro" id="IPR041916">
    <property type="entry name" value="Anti_sigma_zinc_sf"/>
</dbReference>
<name>A0A1D8G2G2_9ACTN</name>
<evidence type="ECO:0000256" key="5">
    <source>
        <dbReference type="ARBA" id="ARBA00022989"/>
    </source>
</evidence>
<gene>
    <name evidence="13" type="primary">rskA</name>
    <name evidence="13" type="ORF">A4G23_02473</name>
</gene>
<dbReference type="EMBL" id="CP017316">
    <property type="protein sequence ID" value="AOT59630.1"/>
    <property type="molecule type" value="Genomic_DNA"/>
</dbReference>
<protein>
    <recommendedName>
        <fullName evidence="10">Regulator of SigK</fullName>
    </recommendedName>
    <alternativeName>
        <fullName evidence="9">Sigma-K anti-sigma factor RskA</fullName>
    </alternativeName>
</protein>
<comment type="subcellular location">
    <subcellularLocation>
        <location evidence="2">Cell membrane</location>
    </subcellularLocation>
    <subcellularLocation>
        <location evidence="1">Membrane</location>
        <topology evidence="1">Single-pass membrane protein</topology>
    </subcellularLocation>
</comment>
<evidence type="ECO:0000256" key="4">
    <source>
        <dbReference type="ARBA" id="ARBA00022692"/>
    </source>
</evidence>
<evidence type="ECO:0000256" key="1">
    <source>
        <dbReference type="ARBA" id="ARBA00004167"/>
    </source>
</evidence>
<dbReference type="OrthoDB" id="153510at2"/>
<dbReference type="PANTHER" id="PTHR37461:SF1">
    <property type="entry name" value="ANTI-SIGMA-K FACTOR RSKA"/>
    <property type="match status" value="1"/>
</dbReference>
<evidence type="ECO:0000259" key="11">
    <source>
        <dbReference type="Pfam" id="PF10099"/>
    </source>
</evidence>
<keyword evidence="14" id="KW-1185">Reference proteome</keyword>
<evidence type="ECO:0000256" key="7">
    <source>
        <dbReference type="ARBA" id="ARBA00023136"/>
    </source>
</evidence>
<evidence type="ECO:0000256" key="9">
    <source>
        <dbReference type="ARBA" id="ARBA00029829"/>
    </source>
</evidence>
<evidence type="ECO:0000256" key="2">
    <source>
        <dbReference type="ARBA" id="ARBA00004236"/>
    </source>
</evidence>
<reference evidence="13 14" key="1">
    <citation type="submission" date="2016-09" db="EMBL/GenBank/DDBJ databases">
        <title>Streptomyces rubrolavendulae MJM4426 Genome sequencing and assembly.</title>
        <authorList>
            <person name="Kim J.-G."/>
        </authorList>
    </citation>
    <scope>NUCLEOTIDE SEQUENCE [LARGE SCALE GENOMIC DNA]</scope>
    <source>
        <strain evidence="13 14">MJM4426</strain>
    </source>
</reference>
<evidence type="ECO:0000256" key="3">
    <source>
        <dbReference type="ARBA" id="ARBA00022475"/>
    </source>
</evidence>
<keyword evidence="8" id="KW-0804">Transcription</keyword>
<feature type="domain" description="Anti-sigma K factor RskA C-terminal" evidence="11">
    <location>
        <begin position="101"/>
        <end position="237"/>
    </location>
</feature>
<proteinExistence type="predicted"/>
<dbReference type="Pfam" id="PF22618">
    <property type="entry name" value="RskA_N"/>
    <property type="match status" value="1"/>
</dbReference>
<evidence type="ECO:0000259" key="12">
    <source>
        <dbReference type="Pfam" id="PF22618"/>
    </source>
</evidence>
<feature type="domain" description="Anti-sigma-K factor RskA N-terminal" evidence="12">
    <location>
        <begin position="11"/>
        <end position="47"/>
    </location>
</feature>
<dbReference type="InterPro" id="IPR051474">
    <property type="entry name" value="Anti-sigma-K/W_factor"/>
</dbReference>
<keyword evidence="7" id="KW-0472">Membrane</keyword>
<organism evidence="13 14">
    <name type="scientific">Streptomyces rubrolavendulae</name>
    <dbReference type="NCBI Taxonomy" id="285473"/>
    <lineage>
        <taxon>Bacteria</taxon>
        <taxon>Bacillati</taxon>
        <taxon>Actinomycetota</taxon>
        <taxon>Actinomycetes</taxon>
        <taxon>Kitasatosporales</taxon>
        <taxon>Streptomycetaceae</taxon>
        <taxon>Streptomyces</taxon>
    </lineage>
</organism>
<dbReference type="GO" id="GO:0006417">
    <property type="term" value="P:regulation of translation"/>
    <property type="evidence" value="ECO:0007669"/>
    <property type="project" value="TreeGrafter"/>
</dbReference>
<evidence type="ECO:0000313" key="14">
    <source>
        <dbReference type="Proteomes" id="UP000095349"/>
    </source>
</evidence>
<dbReference type="GO" id="GO:0005886">
    <property type="term" value="C:plasma membrane"/>
    <property type="evidence" value="ECO:0007669"/>
    <property type="project" value="UniProtKB-SubCell"/>
</dbReference>
<keyword evidence="3" id="KW-1003">Cell membrane</keyword>
<evidence type="ECO:0000256" key="6">
    <source>
        <dbReference type="ARBA" id="ARBA00023015"/>
    </source>
</evidence>
<evidence type="ECO:0000256" key="8">
    <source>
        <dbReference type="ARBA" id="ARBA00023163"/>
    </source>
</evidence>
<evidence type="ECO:0000313" key="13">
    <source>
        <dbReference type="EMBL" id="AOT59630.1"/>
    </source>
</evidence>
<dbReference type="PANTHER" id="PTHR37461">
    <property type="entry name" value="ANTI-SIGMA-K FACTOR RSKA"/>
    <property type="match status" value="1"/>
</dbReference>